<evidence type="ECO:0000313" key="2">
    <source>
        <dbReference type="EMBL" id="GAL65274.1"/>
    </source>
</evidence>
<proteinExistence type="predicted"/>
<keyword evidence="1" id="KW-0812">Transmembrane</keyword>
<accession>A0A090VPK6</accession>
<reference evidence="2 3" key="1">
    <citation type="journal article" date="2014" name="Genome Announc.">
        <title>Draft Genome Sequence of Marine Flavobacterium Jejuia pallidilutea Strain 11shimoA1 and Pigmentation Mutants.</title>
        <authorList>
            <person name="Takatani N."/>
            <person name="Nakanishi M."/>
            <person name="Meirelles P."/>
            <person name="Mino S."/>
            <person name="Suda W."/>
            <person name="Oshima K."/>
            <person name="Hattori M."/>
            <person name="Ohkuma M."/>
            <person name="Hosokawa M."/>
            <person name="Miyashita K."/>
            <person name="Thompson F.L."/>
            <person name="Niwa A."/>
            <person name="Sawabe T."/>
            <person name="Sawabe T."/>
        </authorList>
    </citation>
    <scope>NUCLEOTIDE SEQUENCE [LARGE SCALE GENOMIC DNA]</scope>
    <source>
        <strain evidence="2 3">JCM 19301</strain>
    </source>
</reference>
<feature type="transmembrane region" description="Helical" evidence="1">
    <location>
        <begin position="141"/>
        <end position="162"/>
    </location>
</feature>
<dbReference type="EMBL" id="BBNR01000001">
    <property type="protein sequence ID" value="GAL65274.1"/>
    <property type="molecule type" value="Genomic_DNA"/>
</dbReference>
<dbReference type="Pfam" id="PF18940">
    <property type="entry name" value="DUF5687"/>
    <property type="match status" value="1"/>
</dbReference>
<dbReference type="AlphaFoldDB" id="A0A090VPK6"/>
<keyword evidence="1" id="KW-0472">Membrane</keyword>
<organism evidence="2 3">
    <name type="scientific">Jejuia pallidilutea</name>
    <dbReference type="NCBI Taxonomy" id="504487"/>
    <lineage>
        <taxon>Bacteria</taxon>
        <taxon>Pseudomonadati</taxon>
        <taxon>Bacteroidota</taxon>
        <taxon>Flavobacteriia</taxon>
        <taxon>Flavobacteriales</taxon>
        <taxon>Flavobacteriaceae</taxon>
        <taxon>Jejuia</taxon>
    </lineage>
</organism>
<evidence type="ECO:0000256" key="1">
    <source>
        <dbReference type="SAM" id="Phobius"/>
    </source>
</evidence>
<dbReference type="InterPro" id="IPR043742">
    <property type="entry name" value="DUF5687"/>
</dbReference>
<feature type="transmembrane region" description="Helical" evidence="1">
    <location>
        <begin position="60"/>
        <end position="82"/>
    </location>
</feature>
<name>A0A090VPK6_9FLAO</name>
<evidence type="ECO:0000313" key="3">
    <source>
        <dbReference type="Proteomes" id="UP000029641"/>
    </source>
</evidence>
<dbReference type="Proteomes" id="UP000029641">
    <property type="component" value="Unassembled WGS sequence"/>
</dbReference>
<keyword evidence="1" id="KW-1133">Transmembrane helix</keyword>
<sequence>MIKHFLNLEWKAFFRSASFGKSLGVKLLMGFFAIYFMVVFLGIGIMLYPGLKKLYPEQDPLIIVNNFLFFWILGDLLFRFFFQKLPVMSVKPLLTLPIGRNKIVNYVLGKSALSFFNFLPLFAIVPFSIMLLVNDYPVGAVLAWVLALVLTTLIINYLNFIIEVFHQKQNYRFYPLF</sequence>
<protein>
    <submittedName>
        <fullName evidence="2">Uncharacterized protein</fullName>
    </submittedName>
</protein>
<gene>
    <name evidence="2" type="ORF">JCM19301_3734</name>
</gene>
<feature type="transmembrane region" description="Helical" evidence="1">
    <location>
        <begin position="103"/>
        <end position="129"/>
    </location>
</feature>
<feature type="transmembrane region" description="Helical" evidence="1">
    <location>
        <begin position="27"/>
        <end position="48"/>
    </location>
</feature>
<comment type="caution">
    <text evidence="2">The sequence shown here is derived from an EMBL/GenBank/DDBJ whole genome shotgun (WGS) entry which is preliminary data.</text>
</comment>